<organism evidence="1 2">
    <name type="scientific">Haliscomenobacter hydrossis (strain ATCC 27775 / DSM 1100 / LMG 10767 / O)</name>
    <dbReference type="NCBI Taxonomy" id="760192"/>
    <lineage>
        <taxon>Bacteria</taxon>
        <taxon>Pseudomonadati</taxon>
        <taxon>Bacteroidota</taxon>
        <taxon>Saprospiria</taxon>
        <taxon>Saprospirales</taxon>
        <taxon>Haliscomenobacteraceae</taxon>
        <taxon>Haliscomenobacter</taxon>
    </lineage>
</organism>
<evidence type="ECO:0000313" key="1">
    <source>
        <dbReference type="EMBL" id="AEE51005.1"/>
    </source>
</evidence>
<evidence type="ECO:0000313" key="2">
    <source>
        <dbReference type="Proteomes" id="UP000008461"/>
    </source>
</evidence>
<dbReference type="KEGG" id="hhy:Halhy_3144"/>
<dbReference type="AlphaFoldDB" id="F4KQN2"/>
<proteinExistence type="predicted"/>
<dbReference type="OrthoDB" id="1449083at2"/>
<protein>
    <submittedName>
        <fullName evidence="1">Uncharacterized protein</fullName>
    </submittedName>
</protein>
<reference key="2">
    <citation type="submission" date="2011-04" db="EMBL/GenBank/DDBJ databases">
        <title>Complete sequence of chromosome of Haliscomenobacter hydrossis DSM 1100.</title>
        <authorList>
            <consortium name="US DOE Joint Genome Institute (JGI-PGF)"/>
            <person name="Lucas S."/>
            <person name="Han J."/>
            <person name="Lapidus A."/>
            <person name="Bruce D."/>
            <person name="Goodwin L."/>
            <person name="Pitluck S."/>
            <person name="Peters L."/>
            <person name="Kyrpides N."/>
            <person name="Mavromatis K."/>
            <person name="Ivanova N."/>
            <person name="Ovchinnikova G."/>
            <person name="Pagani I."/>
            <person name="Daligault H."/>
            <person name="Detter J.C."/>
            <person name="Han C."/>
            <person name="Land M."/>
            <person name="Hauser L."/>
            <person name="Markowitz V."/>
            <person name="Cheng J.-F."/>
            <person name="Hugenholtz P."/>
            <person name="Woyke T."/>
            <person name="Wu D."/>
            <person name="Verbarg S."/>
            <person name="Frueling A."/>
            <person name="Brambilla E."/>
            <person name="Klenk H.-P."/>
            <person name="Eisen J.A."/>
        </authorList>
    </citation>
    <scope>NUCLEOTIDE SEQUENCE</scope>
    <source>
        <strain>DSM 1100</strain>
    </source>
</reference>
<name>F4KQN2_HALH1</name>
<dbReference type="Proteomes" id="UP000008461">
    <property type="component" value="Chromosome"/>
</dbReference>
<sequence length="77" mass="8724">MSAEALQLLAIIKGLSLSEKLEVMELISKNIKEENILAEDETAQRKAAAELLLKDYQQEEELVAFTAIDHEAFYEKN</sequence>
<dbReference type="HOGENOM" id="CLU_2633160_0_0_10"/>
<dbReference type="RefSeq" id="WP_013765547.1">
    <property type="nucleotide sequence ID" value="NC_015510.1"/>
</dbReference>
<gene>
    <name evidence="1" type="ordered locus">Halhy_3144</name>
</gene>
<dbReference type="EMBL" id="CP002691">
    <property type="protein sequence ID" value="AEE51005.1"/>
    <property type="molecule type" value="Genomic_DNA"/>
</dbReference>
<accession>F4KQN2</accession>
<keyword evidence="2" id="KW-1185">Reference proteome</keyword>
<reference evidence="1 2" key="1">
    <citation type="journal article" date="2011" name="Stand. Genomic Sci.">
        <title>Complete genome sequence of Haliscomenobacter hydrossis type strain (O).</title>
        <authorList>
            <consortium name="US DOE Joint Genome Institute (JGI-PGF)"/>
            <person name="Daligault H."/>
            <person name="Lapidus A."/>
            <person name="Zeytun A."/>
            <person name="Nolan M."/>
            <person name="Lucas S."/>
            <person name="Del Rio T.G."/>
            <person name="Tice H."/>
            <person name="Cheng J.F."/>
            <person name="Tapia R."/>
            <person name="Han C."/>
            <person name="Goodwin L."/>
            <person name="Pitluck S."/>
            <person name="Liolios K."/>
            <person name="Pagani I."/>
            <person name="Ivanova N."/>
            <person name="Huntemann M."/>
            <person name="Mavromatis K."/>
            <person name="Mikhailova N."/>
            <person name="Pati A."/>
            <person name="Chen A."/>
            <person name="Palaniappan K."/>
            <person name="Land M."/>
            <person name="Hauser L."/>
            <person name="Brambilla E.M."/>
            <person name="Rohde M."/>
            <person name="Verbarg S."/>
            <person name="Goker M."/>
            <person name="Bristow J."/>
            <person name="Eisen J.A."/>
            <person name="Markowitz V."/>
            <person name="Hugenholtz P."/>
            <person name="Kyrpides N.C."/>
            <person name="Klenk H.P."/>
            <person name="Woyke T."/>
        </authorList>
    </citation>
    <scope>NUCLEOTIDE SEQUENCE [LARGE SCALE GENOMIC DNA]</scope>
    <source>
        <strain evidence="2">ATCC 27775 / DSM 1100 / LMG 10767 / O</strain>
    </source>
</reference>